<dbReference type="PANTHER" id="PTHR21428">
    <property type="entry name" value="MEDIATOR OF RNA POLYMERASE II TRANSCRIPTION SUBUNIT 7"/>
    <property type="match status" value="1"/>
</dbReference>
<dbReference type="GO" id="GO:0006357">
    <property type="term" value="P:regulation of transcription by RNA polymerase II"/>
    <property type="evidence" value="ECO:0007669"/>
    <property type="project" value="InterPro"/>
</dbReference>
<dbReference type="OMA" id="IHDSYSM"/>
<dbReference type="VEuPathDB" id="FungiDB:AO090023000309"/>
<comment type="similarity">
    <text evidence="2 10">Belongs to the Mediator complex subunit 7 family.</text>
</comment>
<keyword evidence="7 10" id="KW-0804">Transcription</keyword>
<dbReference type="GO" id="GO:0016592">
    <property type="term" value="C:mediator complex"/>
    <property type="evidence" value="ECO:0007669"/>
    <property type="project" value="InterPro"/>
</dbReference>
<gene>
    <name evidence="13" type="ORF">OAory_01025150</name>
</gene>
<evidence type="ECO:0000256" key="3">
    <source>
        <dbReference type="ARBA" id="ARBA00011837"/>
    </source>
</evidence>
<feature type="region of interest" description="Disordered" evidence="12">
    <location>
        <begin position="99"/>
        <end position="121"/>
    </location>
</feature>
<keyword evidence="6 10" id="KW-0010">Activator</keyword>
<proteinExistence type="inferred from homology"/>
<evidence type="ECO:0000256" key="9">
    <source>
        <dbReference type="ARBA" id="ARBA00025687"/>
    </source>
</evidence>
<accession>A0A1S9DXZ7</accession>
<dbReference type="EMBL" id="MKZY01000001">
    <property type="protein sequence ID" value="OOO13920.1"/>
    <property type="molecule type" value="Genomic_DNA"/>
</dbReference>
<comment type="subcellular location">
    <subcellularLocation>
        <location evidence="1 10">Nucleus</location>
    </subcellularLocation>
</comment>
<evidence type="ECO:0000256" key="5">
    <source>
        <dbReference type="ARBA" id="ARBA00023015"/>
    </source>
</evidence>
<name>A0A1S9DXZ7_ASPOZ</name>
<dbReference type="AlphaFoldDB" id="A0A1S9DXZ7"/>
<sequence length="261" mass="29552">MADAGQQRPLTAFAPPPPLWKHFTPDNLKKLDEIKKNASKGEDGKPQKKKWTPTELRALDVPPELHFLVPPEIPKSGHYSVFGELQSLSTALPSLQDQGITQLYPSPPTGDADREQPSEPSQPLNHAYYLLKISKSLLLNFLEFVGILSVAPEQFESKVEDLRNLFINAHHLLNLYRPHQARESLILMMEEQLSRTREEIQQMDKLKEEITGALEQLKKDGVDVDAAPIEAPDNDTKKPNVSEEKAIEDTRLVWELLDENN</sequence>
<feature type="compositionally biased region" description="Basic and acidic residues" evidence="12">
    <location>
        <begin position="234"/>
        <end position="244"/>
    </location>
</feature>
<feature type="region of interest" description="Disordered" evidence="12">
    <location>
        <begin position="1"/>
        <end position="56"/>
    </location>
</feature>
<dbReference type="eggNOG" id="KOG0570">
    <property type="taxonomic scope" value="Eukaryota"/>
</dbReference>
<evidence type="ECO:0000256" key="2">
    <source>
        <dbReference type="ARBA" id="ARBA00009994"/>
    </source>
</evidence>
<dbReference type="Pfam" id="PF05983">
    <property type="entry name" value="Med7"/>
    <property type="match status" value="1"/>
</dbReference>
<dbReference type="InterPro" id="IPR044888">
    <property type="entry name" value="Mediatior_Med7_sf"/>
</dbReference>
<feature type="region of interest" description="Disordered" evidence="12">
    <location>
        <begin position="223"/>
        <end position="244"/>
    </location>
</feature>
<comment type="subunit">
    <text evidence="3 10">Component of the Mediator complex.</text>
</comment>
<comment type="function">
    <text evidence="9">Component of the Mediator complex, a coactivator involved in the regulated transcription of nearly all RNA polymerase II-dependent genes. Mediator functions as a bridge to convey information from gene-specific regulatory proteins to the basal RNA polymerase II transcription machinery. Mediator is recruited to promoters by direct interactions with regulatory proteins and serves as a scaffold for the assembly of a functional preinitiation complex with RNA polymerase II and the general transcription factors.</text>
</comment>
<dbReference type="InterPro" id="IPR009244">
    <property type="entry name" value="Mediatior_Med7"/>
</dbReference>
<evidence type="ECO:0000256" key="10">
    <source>
        <dbReference type="RuleBase" id="RU364060"/>
    </source>
</evidence>
<dbReference type="OrthoDB" id="10253553at2759"/>
<protein>
    <recommendedName>
        <fullName evidence="4 10">Mediator of RNA polymerase II transcription subunit 7</fullName>
    </recommendedName>
</protein>
<dbReference type="Gene3D" id="6.10.140.200">
    <property type="match status" value="1"/>
</dbReference>
<evidence type="ECO:0000256" key="4">
    <source>
        <dbReference type="ARBA" id="ARBA00020631"/>
    </source>
</evidence>
<reference evidence="13 14" key="1">
    <citation type="submission" date="2016-10" db="EMBL/GenBank/DDBJ databases">
        <title>Genome sequencing of Aspergillus oryzae BCC7051.</title>
        <authorList>
            <person name="Thammarongtham C."/>
            <person name="Vorapreeda T."/>
            <person name="Nookaew I."/>
            <person name="Srisuk T."/>
            <person name="Land M."/>
            <person name="Jeennor S."/>
            <person name="Laoteng K."/>
        </authorList>
    </citation>
    <scope>NUCLEOTIDE SEQUENCE [LARGE SCALE GENOMIC DNA]</scope>
    <source>
        <strain evidence="13 14">BCC7051</strain>
    </source>
</reference>
<evidence type="ECO:0000256" key="1">
    <source>
        <dbReference type="ARBA" id="ARBA00004123"/>
    </source>
</evidence>
<dbReference type="Proteomes" id="UP000190312">
    <property type="component" value="Unassembled WGS sequence"/>
</dbReference>
<dbReference type="GO" id="GO:0070847">
    <property type="term" value="C:core mediator complex"/>
    <property type="evidence" value="ECO:0007669"/>
    <property type="project" value="TreeGrafter"/>
</dbReference>
<evidence type="ECO:0000313" key="13">
    <source>
        <dbReference type="EMBL" id="OOO13920.1"/>
    </source>
</evidence>
<evidence type="ECO:0000256" key="12">
    <source>
        <dbReference type="SAM" id="MobiDB-lite"/>
    </source>
</evidence>
<keyword evidence="11" id="KW-0175">Coiled coil</keyword>
<evidence type="ECO:0000256" key="8">
    <source>
        <dbReference type="ARBA" id="ARBA00023242"/>
    </source>
</evidence>
<organism evidence="13 14">
    <name type="scientific">Aspergillus oryzae</name>
    <name type="common">Yellow koji mold</name>
    <dbReference type="NCBI Taxonomy" id="5062"/>
    <lineage>
        <taxon>Eukaryota</taxon>
        <taxon>Fungi</taxon>
        <taxon>Dikarya</taxon>
        <taxon>Ascomycota</taxon>
        <taxon>Pezizomycotina</taxon>
        <taxon>Eurotiomycetes</taxon>
        <taxon>Eurotiomycetidae</taxon>
        <taxon>Eurotiales</taxon>
        <taxon>Aspergillaceae</taxon>
        <taxon>Aspergillus</taxon>
        <taxon>Aspergillus subgen. Circumdati</taxon>
    </lineage>
</organism>
<feature type="coiled-coil region" evidence="11">
    <location>
        <begin position="186"/>
        <end position="220"/>
    </location>
</feature>
<dbReference type="PANTHER" id="PTHR21428:SF11">
    <property type="entry name" value="MEDIATOR OF RNA POLYMERASE II TRANSCRIPTION SUBUNIT 7"/>
    <property type="match status" value="1"/>
</dbReference>
<keyword evidence="8 10" id="KW-0539">Nucleus</keyword>
<dbReference type="Gene3D" id="6.10.140.1520">
    <property type="match status" value="1"/>
</dbReference>
<dbReference type="SUPFAM" id="SSF140718">
    <property type="entry name" value="Mediator hinge subcomplex-like"/>
    <property type="match status" value="1"/>
</dbReference>
<dbReference type="SMR" id="A0A1S9DXZ7"/>
<dbReference type="GO" id="GO:0003712">
    <property type="term" value="F:transcription coregulator activity"/>
    <property type="evidence" value="ECO:0007669"/>
    <property type="project" value="InterPro"/>
</dbReference>
<keyword evidence="5 10" id="KW-0805">Transcription regulation</keyword>
<evidence type="ECO:0000256" key="7">
    <source>
        <dbReference type="ARBA" id="ARBA00023163"/>
    </source>
</evidence>
<feature type="compositionally biased region" description="Basic and acidic residues" evidence="12">
    <location>
        <begin position="23"/>
        <end position="46"/>
    </location>
</feature>
<dbReference type="InterPro" id="IPR037212">
    <property type="entry name" value="Med7/Med21-like"/>
</dbReference>
<evidence type="ECO:0000256" key="11">
    <source>
        <dbReference type="SAM" id="Coils"/>
    </source>
</evidence>
<evidence type="ECO:0000256" key="6">
    <source>
        <dbReference type="ARBA" id="ARBA00023159"/>
    </source>
</evidence>
<comment type="caution">
    <text evidence="13">The sequence shown here is derived from an EMBL/GenBank/DDBJ whole genome shotgun (WGS) entry which is preliminary data.</text>
</comment>
<evidence type="ECO:0000313" key="14">
    <source>
        <dbReference type="Proteomes" id="UP000190312"/>
    </source>
</evidence>